<dbReference type="PANTHER" id="PTHR41317">
    <property type="entry name" value="PD-(D_E)XK NUCLEASE FAMILY TRANSPOSASE"/>
    <property type="match status" value="1"/>
</dbReference>
<sequence length="298" mass="34778">MQSVYLNPLTDFGFKKLFGEEPHKDLLISFLNTLLPERHQIAELQYTKNEYQGISPTDRKAIFDLNCISSTGERFIVELQKVKQMFFKDRSIYYSTFAVQEQAQRGDWNYKLEAVYTIGILDFIMDDEQHEVIYHAQLKDQLNRLFYDKLNFIYLVLPRFNKTAEQLVTLQDKWLYVFKHLPELDSIPQTLHEEVFHRTFALAQLAQFTPEERKAYEDSIKYYRDLKNSYDTAHQEGWVEGLELGRQEGEQIGVAKGAQQTIIKMVQGMHTNGLDLKTIAAVTGLTETEIDVLLNTTI</sequence>
<dbReference type="InterPro" id="IPR010106">
    <property type="entry name" value="RpnA"/>
</dbReference>
<organism evidence="1">
    <name type="scientific">Candidatus Thiocaldithrix dubininis</name>
    <dbReference type="NCBI Taxonomy" id="3080823"/>
    <lineage>
        <taxon>Bacteria</taxon>
        <taxon>Pseudomonadati</taxon>
        <taxon>Pseudomonadota</taxon>
        <taxon>Gammaproteobacteria</taxon>
        <taxon>Thiotrichales</taxon>
        <taxon>Thiotrichaceae</taxon>
        <taxon>Candidatus Thiocaldithrix</taxon>
    </lineage>
</organism>
<reference evidence="1" key="1">
    <citation type="journal article" date="2023" name="Int. J. Mol. Sci.">
        <title>Metagenomics Revealed a New Genus 'Candidatus Thiocaldithrix dubininis' gen. nov., sp. nov. and a New Species 'Candidatus Thiothrix putei' sp. nov. in the Family Thiotrichaceae, Some Members of Which Have Traits of Both Na+- and H+-Motive Energetics.</title>
        <authorList>
            <person name="Ravin N.V."/>
            <person name="Muntyan M.S."/>
            <person name="Smolyakov D.D."/>
            <person name="Rudenko T.S."/>
            <person name="Beletsky A.V."/>
            <person name="Mardanov A.V."/>
            <person name="Grabovich M.Y."/>
        </authorList>
    </citation>
    <scope>NUCLEOTIDE SEQUENCE</scope>
    <source>
        <strain evidence="1">GKL-01</strain>
    </source>
</reference>
<dbReference type="AlphaFoldDB" id="A0AA95H700"/>
<dbReference type="Pfam" id="PF12784">
    <property type="entry name" value="PDDEXK_2"/>
    <property type="match status" value="1"/>
</dbReference>
<accession>A0AA95H700</accession>
<dbReference type="PANTHER" id="PTHR41317:SF1">
    <property type="entry name" value="PD-(D_E)XK NUCLEASE FAMILY TRANSPOSASE"/>
    <property type="match status" value="1"/>
</dbReference>
<protein>
    <submittedName>
        <fullName evidence="1">Rpn family recombination-promoting nuclease/putative transposase</fullName>
    </submittedName>
</protein>
<reference evidence="1" key="2">
    <citation type="submission" date="2023-04" db="EMBL/GenBank/DDBJ databases">
        <authorList>
            <person name="Beletskiy A.V."/>
            <person name="Mardanov A.V."/>
            <person name="Ravin N.V."/>
        </authorList>
    </citation>
    <scope>NUCLEOTIDE SEQUENCE</scope>
    <source>
        <strain evidence="1">GKL-01</strain>
    </source>
</reference>
<dbReference type="KEGG" id="tdu:QJT80_05855"/>
<proteinExistence type="predicted"/>
<evidence type="ECO:0000313" key="1">
    <source>
        <dbReference type="EMBL" id="WGZ92002.1"/>
    </source>
</evidence>
<dbReference type="Proteomes" id="UP001300672">
    <property type="component" value="Chromosome"/>
</dbReference>
<dbReference type="EMBL" id="CP124755">
    <property type="protein sequence ID" value="WGZ92002.1"/>
    <property type="molecule type" value="Genomic_DNA"/>
</dbReference>
<dbReference type="NCBIfam" id="TIGR01784">
    <property type="entry name" value="T_den_put_tspse"/>
    <property type="match status" value="1"/>
</dbReference>
<name>A0AA95H700_9GAMM</name>
<gene>
    <name evidence="1" type="ORF">QJT80_05855</name>
</gene>